<dbReference type="Proteomes" id="UP000462271">
    <property type="component" value="Unassembled WGS sequence"/>
</dbReference>
<evidence type="ECO:0000313" key="4">
    <source>
        <dbReference type="Proteomes" id="UP000462271"/>
    </source>
</evidence>
<dbReference type="Proteomes" id="UP000430081">
    <property type="component" value="Unassembled WGS sequence"/>
</dbReference>
<evidence type="ECO:0000313" key="2">
    <source>
        <dbReference type="EMBL" id="MWL06266.1"/>
    </source>
</evidence>
<evidence type="ECO:0000313" key="1">
    <source>
        <dbReference type="EMBL" id="MWL00401.1"/>
    </source>
</evidence>
<dbReference type="AlphaFoldDB" id="A0A6D0DVA6"/>
<organism evidence="2 3">
    <name type="scientific">Escherichia coli</name>
    <dbReference type="NCBI Taxonomy" id="562"/>
    <lineage>
        <taxon>Bacteria</taxon>
        <taxon>Pseudomonadati</taxon>
        <taxon>Pseudomonadota</taxon>
        <taxon>Gammaproteobacteria</taxon>
        <taxon>Enterobacterales</taxon>
        <taxon>Enterobacteriaceae</taxon>
        <taxon>Escherichia</taxon>
    </lineage>
</organism>
<dbReference type="EMBL" id="WTMQ01000012">
    <property type="protein sequence ID" value="MWL06266.1"/>
    <property type="molecule type" value="Genomic_DNA"/>
</dbReference>
<proteinExistence type="predicted"/>
<gene>
    <name evidence="2" type="ORF">GQM13_22935</name>
    <name evidence="1" type="ORF">GQM21_25135</name>
</gene>
<comment type="caution">
    <text evidence="2">The sequence shown here is derived from an EMBL/GenBank/DDBJ whole genome shotgun (WGS) entry which is preliminary data.</text>
</comment>
<evidence type="ECO:0000313" key="3">
    <source>
        <dbReference type="Proteomes" id="UP000430081"/>
    </source>
</evidence>
<dbReference type="EMBL" id="WTML01000213">
    <property type="protein sequence ID" value="MWL00401.1"/>
    <property type="molecule type" value="Genomic_DNA"/>
</dbReference>
<reference evidence="3 4" key="1">
    <citation type="submission" date="2019-12" db="EMBL/GenBank/DDBJ databases">
        <title>Enteriobacteria Tanzani isolates_10432.</title>
        <authorList>
            <person name="Subbiah M."/>
            <person name="Call D."/>
        </authorList>
    </citation>
    <scope>NUCLEOTIDE SEQUENCE [LARGE SCALE GENOMIC DNA]</scope>
    <source>
        <strain evidence="2 3">10432wG7</strain>
        <strain evidence="1 4">10432wG8</strain>
    </source>
</reference>
<accession>A0A6D0DVA6</accession>
<protein>
    <submittedName>
        <fullName evidence="2">Uncharacterized protein</fullName>
    </submittedName>
</protein>
<sequence length="84" mass="9584">MFADLSLEKRVLKDVIEKALKQACKRELVTHLITTFGLSIRQACQSLNLSRTAYHYRPDTTRDEPVINGAIYMLTFCVLPSILN</sequence>
<name>A0A6D0DVA6_ECOLX</name>